<dbReference type="EMBL" id="JAKOGI010000082">
    <property type="protein sequence ID" value="KAJ8445010.1"/>
    <property type="molecule type" value="Genomic_DNA"/>
</dbReference>
<evidence type="ECO:0000313" key="3">
    <source>
        <dbReference type="Proteomes" id="UP001153076"/>
    </source>
</evidence>
<dbReference type="AlphaFoldDB" id="A0A9Q1KK33"/>
<name>A0A9Q1KK33_9CARY</name>
<dbReference type="Proteomes" id="UP001153076">
    <property type="component" value="Unassembled WGS sequence"/>
</dbReference>
<evidence type="ECO:0000256" key="1">
    <source>
        <dbReference type="SAM" id="MobiDB-lite"/>
    </source>
</evidence>
<accession>A0A9Q1KK33</accession>
<comment type="caution">
    <text evidence="2">The sequence shown here is derived from an EMBL/GenBank/DDBJ whole genome shotgun (WGS) entry which is preliminary data.</text>
</comment>
<proteinExistence type="predicted"/>
<feature type="region of interest" description="Disordered" evidence="1">
    <location>
        <begin position="83"/>
        <end position="109"/>
    </location>
</feature>
<feature type="compositionally biased region" description="Pro residues" evidence="1">
    <location>
        <begin position="23"/>
        <end position="43"/>
    </location>
</feature>
<evidence type="ECO:0000313" key="2">
    <source>
        <dbReference type="EMBL" id="KAJ8445010.1"/>
    </source>
</evidence>
<sequence>MLRSSTPSRDSPARATKLSALPPQTPENPPDPKPPPETNPPPQATNIQPIQPPNESRYDDEVCVIHHQQPDYSCRDAYGNRYGPRYSRSSGEPWGSHPGPSYRHQPPHQPVYHEQTTSIVYRGPLDPPEYRKPPPQPVYHEHLTQFTTTASTLSDSQLQLTTHTGHHLISRNTNMYNHHAIQNLRQNGPLLHGFISECQH</sequence>
<reference evidence="2" key="1">
    <citation type="submission" date="2022-04" db="EMBL/GenBank/DDBJ databases">
        <title>Carnegiea gigantea Genome sequencing and assembly v2.</title>
        <authorList>
            <person name="Copetti D."/>
            <person name="Sanderson M.J."/>
            <person name="Burquez A."/>
            <person name="Wojciechowski M.F."/>
        </authorList>
    </citation>
    <scope>NUCLEOTIDE SEQUENCE</scope>
    <source>
        <strain evidence="2">SGP5-SGP5p</strain>
        <tissue evidence="2">Aerial part</tissue>
    </source>
</reference>
<organism evidence="2 3">
    <name type="scientific">Carnegiea gigantea</name>
    <dbReference type="NCBI Taxonomy" id="171969"/>
    <lineage>
        <taxon>Eukaryota</taxon>
        <taxon>Viridiplantae</taxon>
        <taxon>Streptophyta</taxon>
        <taxon>Embryophyta</taxon>
        <taxon>Tracheophyta</taxon>
        <taxon>Spermatophyta</taxon>
        <taxon>Magnoliopsida</taxon>
        <taxon>eudicotyledons</taxon>
        <taxon>Gunneridae</taxon>
        <taxon>Pentapetalae</taxon>
        <taxon>Caryophyllales</taxon>
        <taxon>Cactineae</taxon>
        <taxon>Cactaceae</taxon>
        <taxon>Cactoideae</taxon>
        <taxon>Echinocereeae</taxon>
        <taxon>Carnegiea</taxon>
    </lineage>
</organism>
<keyword evidence="3" id="KW-1185">Reference proteome</keyword>
<gene>
    <name evidence="2" type="ORF">Cgig2_029204</name>
</gene>
<protein>
    <submittedName>
        <fullName evidence="2">Uncharacterized protein</fullName>
    </submittedName>
</protein>
<feature type="region of interest" description="Disordered" evidence="1">
    <location>
        <begin position="1"/>
        <end position="58"/>
    </location>
</feature>